<dbReference type="InterPro" id="IPR015943">
    <property type="entry name" value="WD40/YVTN_repeat-like_dom_sf"/>
</dbReference>
<keyword evidence="6" id="KW-0677">Repeat</keyword>
<evidence type="ECO:0000256" key="3">
    <source>
        <dbReference type="ARBA" id="ARBA00022490"/>
    </source>
</evidence>
<organism evidence="13 14">
    <name type="scientific">Plasmodium reichenowi</name>
    <dbReference type="NCBI Taxonomy" id="5854"/>
    <lineage>
        <taxon>Eukaryota</taxon>
        <taxon>Sar</taxon>
        <taxon>Alveolata</taxon>
        <taxon>Apicomplexa</taxon>
        <taxon>Aconoidasida</taxon>
        <taxon>Haemosporida</taxon>
        <taxon>Plasmodiidae</taxon>
        <taxon>Plasmodium</taxon>
        <taxon>Plasmodium (Laverania)</taxon>
    </lineage>
</organism>
<dbReference type="SMART" id="SM00320">
    <property type="entry name" value="WD40"/>
    <property type="match status" value="4"/>
</dbReference>
<keyword evidence="4 11" id="KW-0853">WD repeat</keyword>
<evidence type="ECO:0000256" key="4">
    <source>
        <dbReference type="ARBA" id="ARBA00022574"/>
    </source>
</evidence>
<evidence type="ECO:0000256" key="2">
    <source>
        <dbReference type="ARBA" id="ARBA00011059"/>
    </source>
</evidence>
<dbReference type="EMBL" id="HG810773">
    <property type="protein sequence ID" value="CDO65403.1"/>
    <property type="molecule type" value="Genomic_DNA"/>
</dbReference>
<evidence type="ECO:0000256" key="7">
    <source>
        <dbReference type="ARBA" id="ARBA00023017"/>
    </source>
</evidence>
<evidence type="ECO:0000256" key="1">
    <source>
        <dbReference type="ARBA" id="ARBA00004430"/>
    </source>
</evidence>
<reference evidence="13" key="1">
    <citation type="submission" date="2014-01" db="EMBL/GenBank/DDBJ databases">
        <authorList>
            <person name="Aslett M."/>
        </authorList>
    </citation>
    <scope>NUCLEOTIDE SEQUENCE</scope>
    <source>
        <strain evidence="13">CDC</strain>
    </source>
</reference>
<reference evidence="13" key="2">
    <citation type="submission" date="2014-05" db="EMBL/GenBank/DDBJ databases">
        <title>The genome sequences of chimpanzee malaria parasites reveal the path to human adaptation.</title>
        <authorList>
            <person name="Otto T.D."/>
            <person name="Rayner J.C."/>
            <person name="Boehme U."/>
            <person name="Pain A."/>
            <person name="Spottiswoode N."/>
            <person name="Sanders M."/>
            <person name="Quail M."/>
            <person name="Ollomo B."/>
            <person name="Renaud F."/>
            <person name="Thomas A.W."/>
            <person name="Prugnolle F."/>
            <person name="Conway D.J."/>
            <person name="Newbold C."/>
            <person name="Berriman M."/>
        </authorList>
    </citation>
    <scope>NUCLEOTIDE SEQUENCE [LARGE SCALE GENOMIC DNA]</scope>
    <source>
        <strain evidence="13">CDC</strain>
    </source>
</reference>
<protein>
    <submittedName>
        <fullName evidence="13">Uncharacterized protein</fullName>
    </submittedName>
</protein>
<dbReference type="PANTHER" id="PTHR12442">
    <property type="entry name" value="DYNEIN INTERMEDIATE CHAIN"/>
    <property type="match status" value="1"/>
</dbReference>
<dbReference type="PhylomeDB" id="A0A060S0V0"/>
<evidence type="ECO:0000256" key="5">
    <source>
        <dbReference type="ARBA" id="ARBA00022701"/>
    </source>
</evidence>
<keyword evidence="3" id="KW-0963">Cytoplasm</keyword>
<keyword evidence="7" id="KW-0243">Dynein</keyword>
<keyword evidence="14" id="KW-1185">Reference proteome</keyword>
<feature type="repeat" description="WD" evidence="11">
    <location>
        <begin position="1097"/>
        <end position="1139"/>
    </location>
</feature>
<sequence length="1253" mass="149138">MEEPVNTIKKIKSNMSKICFNKSNKLNADFKDDHIEIILDNKNITPKPIYFNFQEAETKKSFDQIDELLKQFDEKNNYTRNDTQKKIVNKEDEEQIKDILNTEKKKKIGKREFFNYIYKKRDTKWTPYEKEISDIYDEIILCESETIVLLNIPNTLNDIDEEKLKVEEKNKLYEKLLNNDESNYISKSMQTLSVFKKNKDIYVSTINKQSKSTQTNLYELYKLTIMNPTDISQLLHKRFVKYRNKKLKKIMDEYGDSLNINERVILKKNMWVQVVDKNVADNKQTTIIPKSFYKSRKNNTSLFNTLFMTKNISRTFSNKSRTMRTKSRYKNMKTMKFLTSSFSEDEYLIKSIIKKKKEENDIPEEDPYEEDKSRGIPWIINNKKKKLNKSNFILLIKQIEKCIVQNIYVYQQMIYKNIHLNYLRQVENYDVKMFDGENYDALTNPNINYKKKRILIKIKIKKNMKKLCNLKKKIKDINKMKGDIPKQPNHSNDTISINSIKHHINILSKKKKEKIAKKIFINKLKNNIRKKIKKKKKKKKMNKQEYDTNENNYSGFQKNKQNIDLTYKRNNNDHINVNKNMKITNDPITGTKTKDGCSQDLLENNTSVENFKKIEDDKIFDILINDESKEDKLKKISTIIIDDVLLHNKKKKSSDLLERDNFEKKKFESILKRKKGFTTINVNRLKLIKEVKQDYIYKYYNNDILNDHIYNNINNNNDDNSIFNEYTNMLDHINEDSNNIVLDLNNNIEDTNSIEYNNILYKRKKKKYIKNISINKLFQFHYNKLENIVTSIDTNKFYKDYISSSYSNTLDIGSFQNSKGNIAIFSFINPNYPLKLYNVNCSVMKIKYSKNNPNLLVSALSNGHIYIYDIRQKDETPVLKSTTIKNYYENCYEPIYDLSFKNQYTNNNSFENIFYSAHENGCVYQWNIEKELKTKEILYLKNKKNDLYQDLSSVFVNKNLVNKPFNSSLTCIDIDYYMHHDEDFIISNIEKNDSSEFNKNENNPYVQGNENKNIQQKKDLIKKSQNKLNHKTTPLEKDNYNNYISKEEELLNHYKNITKNIIDKKIKPTHSYYYIGTKNGIIYRCNSCYQKSYLNYYIAHFGAVNRIKINKFDHDIFLSAGEDCTVKLWNRFRNTQITTFKSKNAFSSINDIIWSPNNSTSFFCCSDDGRIELWDFDFFSKDPLIIFYPNNLEASKITTLKMFNKEDILLCGDNLANVSMMKIKNLFNLKLDEYEQKMKLTNCLNYLDTYDYF</sequence>
<keyword evidence="10" id="KW-0966">Cell projection</keyword>
<accession>A0A060S0V0</accession>
<dbReference type="GO" id="GO:0036157">
    <property type="term" value="C:outer dynein arm"/>
    <property type="evidence" value="ECO:0007669"/>
    <property type="project" value="TreeGrafter"/>
</dbReference>
<dbReference type="VEuPathDB" id="PlasmoDB:PRG01_1215900"/>
<evidence type="ECO:0000256" key="12">
    <source>
        <dbReference type="SAM" id="MobiDB-lite"/>
    </source>
</evidence>
<dbReference type="PANTHER" id="PTHR12442:SF11">
    <property type="entry name" value="DYNEIN AXONEMAL INTERMEDIATE CHAIN 1"/>
    <property type="match status" value="1"/>
</dbReference>
<dbReference type="InterPro" id="IPR001680">
    <property type="entry name" value="WD40_rpt"/>
</dbReference>
<gene>
    <name evidence="13" type="ORF">PRCDC_1211600</name>
</gene>
<comment type="similarity">
    <text evidence="2">Belongs to the dynein intermediate chain family.</text>
</comment>
<dbReference type="GO" id="GO:0045503">
    <property type="term" value="F:dynein light chain binding"/>
    <property type="evidence" value="ECO:0007669"/>
    <property type="project" value="TreeGrafter"/>
</dbReference>
<dbReference type="GO" id="GO:0036158">
    <property type="term" value="P:outer dynein arm assembly"/>
    <property type="evidence" value="ECO:0007669"/>
    <property type="project" value="TreeGrafter"/>
</dbReference>
<dbReference type="GO" id="GO:0003341">
    <property type="term" value="P:cilium movement"/>
    <property type="evidence" value="ECO:0007669"/>
    <property type="project" value="TreeGrafter"/>
</dbReference>
<keyword evidence="9" id="KW-0206">Cytoskeleton</keyword>
<keyword evidence="5" id="KW-0493">Microtubule</keyword>
<dbReference type="Gene3D" id="2.130.10.10">
    <property type="entry name" value="YVTN repeat-like/Quinoprotein amine dehydrogenase"/>
    <property type="match status" value="2"/>
</dbReference>
<evidence type="ECO:0000313" key="14">
    <source>
        <dbReference type="Proteomes" id="UP000027581"/>
    </source>
</evidence>
<dbReference type="InterPro" id="IPR036322">
    <property type="entry name" value="WD40_repeat_dom_sf"/>
</dbReference>
<evidence type="ECO:0000256" key="6">
    <source>
        <dbReference type="ARBA" id="ARBA00022737"/>
    </source>
</evidence>
<keyword evidence="8" id="KW-0505">Motor protein</keyword>
<feature type="region of interest" description="Disordered" evidence="12">
    <location>
        <begin position="535"/>
        <end position="555"/>
    </location>
</feature>
<dbReference type="GO" id="GO:0005874">
    <property type="term" value="C:microtubule"/>
    <property type="evidence" value="ECO:0007669"/>
    <property type="project" value="UniProtKB-KW"/>
</dbReference>
<dbReference type="GO" id="GO:0045504">
    <property type="term" value="F:dynein heavy chain binding"/>
    <property type="evidence" value="ECO:0007669"/>
    <property type="project" value="TreeGrafter"/>
</dbReference>
<comment type="subcellular location">
    <subcellularLocation>
        <location evidence="1">Cytoplasm</location>
        <location evidence="1">Cytoskeleton</location>
        <location evidence="1">Cilium axoneme</location>
    </subcellularLocation>
</comment>
<dbReference type="AlphaFoldDB" id="A0A060S0V0"/>
<name>A0A060S0V0_PLARE</name>
<dbReference type="InterPro" id="IPR050687">
    <property type="entry name" value="Dynein_IC"/>
</dbReference>
<dbReference type="SUPFAM" id="SSF50978">
    <property type="entry name" value="WD40 repeat-like"/>
    <property type="match status" value="1"/>
</dbReference>
<dbReference type="Pfam" id="PF00400">
    <property type="entry name" value="WD40"/>
    <property type="match status" value="2"/>
</dbReference>
<evidence type="ECO:0000256" key="10">
    <source>
        <dbReference type="ARBA" id="ARBA00023273"/>
    </source>
</evidence>
<dbReference type="Proteomes" id="UP000027581">
    <property type="component" value="Unassembled WGS sequence"/>
</dbReference>
<evidence type="ECO:0000313" key="13">
    <source>
        <dbReference type="EMBL" id="CDO65403.1"/>
    </source>
</evidence>
<dbReference type="PROSITE" id="PS50082">
    <property type="entry name" value="WD_REPEATS_2"/>
    <property type="match status" value="1"/>
</dbReference>
<dbReference type="VEuPathDB" id="PlasmoDB:PRCDC_1211600"/>
<evidence type="ECO:0000256" key="11">
    <source>
        <dbReference type="PROSITE-ProRule" id="PRU00221"/>
    </source>
</evidence>
<evidence type="ECO:0000256" key="8">
    <source>
        <dbReference type="ARBA" id="ARBA00023175"/>
    </source>
</evidence>
<proteinExistence type="inferred from homology"/>
<evidence type="ECO:0000256" key="9">
    <source>
        <dbReference type="ARBA" id="ARBA00023212"/>
    </source>
</evidence>